<dbReference type="GO" id="GO:0008270">
    <property type="term" value="F:zinc ion binding"/>
    <property type="evidence" value="ECO:0007669"/>
    <property type="project" value="UniProtKB-KW"/>
</dbReference>
<keyword evidence="2" id="KW-0863">Zinc-finger</keyword>
<dbReference type="RefSeq" id="WP_074699092.1">
    <property type="nucleotide sequence ID" value="NZ_CP018863.1"/>
</dbReference>
<dbReference type="Pfam" id="PF14690">
    <property type="entry name" value="Zn_ribbon_ISL3"/>
    <property type="match status" value="1"/>
</dbReference>
<dbReference type="EMBL" id="FNKH01000002">
    <property type="protein sequence ID" value="SDQ29701.1"/>
    <property type="molecule type" value="Genomic_DNA"/>
</dbReference>
<dbReference type="OrthoDB" id="3238779at2"/>
<gene>
    <name evidence="2" type="ORF">SAMN04489742_0505</name>
</gene>
<dbReference type="KEGG" id="acry:AC20117_14770"/>
<proteinExistence type="predicted"/>
<evidence type="ECO:0000259" key="1">
    <source>
        <dbReference type="Pfam" id="PF14690"/>
    </source>
</evidence>
<keyword evidence="2" id="KW-0862">Zinc</keyword>
<name>A0A1H0ZR14_9MICC</name>
<evidence type="ECO:0000313" key="2">
    <source>
        <dbReference type="EMBL" id="SDQ29701.1"/>
    </source>
</evidence>
<organism evidence="2 3">
    <name type="scientific">Crystallibacter crystallopoietes</name>
    <dbReference type="NCBI Taxonomy" id="37928"/>
    <lineage>
        <taxon>Bacteria</taxon>
        <taxon>Bacillati</taxon>
        <taxon>Actinomycetota</taxon>
        <taxon>Actinomycetes</taxon>
        <taxon>Micrococcales</taxon>
        <taxon>Micrococcaceae</taxon>
        <taxon>Crystallibacter</taxon>
    </lineage>
</organism>
<keyword evidence="2" id="KW-0479">Metal-binding</keyword>
<dbReference type="AlphaFoldDB" id="A0A1H0ZR14"/>
<protein>
    <submittedName>
        <fullName evidence="2">Zinc-finger of transposase IS204/IS1001/IS1096/IS1165</fullName>
    </submittedName>
</protein>
<sequence length="149" mass="16855">MSVDAASVLFNLPDFHIISVAVRDFGQRRVLICTDLPPGCPMCGVASSRRKEQRLQRLRDIPVAGPLELIWSKYRWFCDEALCDQLSFFESTAEVPRYARSTGRLREKVVSAVLVSGRAVGLPRVSLTLGVDGFRRLEGRFRLSQTRWV</sequence>
<evidence type="ECO:0000313" key="3">
    <source>
        <dbReference type="Proteomes" id="UP000181917"/>
    </source>
</evidence>
<accession>A0A1H0ZR14</accession>
<dbReference type="InterPro" id="IPR029261">
    <property type="entry name" value="Transposase_Znf"/>
</dbReference>
<dbReference type="Proteomes" id="UP000181917">
    <property type="component" value="Unassembled WGS sequence"/>
</dbReference>
<keyword evidence="3" id="KW-1185">Reference proteome</keyword>
<feature type="domain" description="Transposase IS204/IS1001/IS1096/IS1165 zinc-finger" evidence="1">
    <location>
        <begin position="37"/>
        <end position="83"/>
    </location>
</feature>
<reference evidence="2 3" key="1">
    <citation type="submission" date="2016-10" db="EMBL/GenBank/DDBJ databases">
        <authorList>
            <person name="de Groot N.N."/>
        </authorList>
    </citation>
    <scope>NUCLEOTIDE SEQUENCE [LARGE SCALE GENOMIC DNA]</scope>
    <source>
        <strain evidence="2 3">DSM 20117</strain>
    </source>
</reference>